<gene>
    <name evidence="2" type="ORF">M407DRAFT_244980</name>
</gene>
<reference evidence="3" key="2">
    <citation type="submission" date="2015-01" db="EMBL/GenBank/DDBJ databases">
        <title>Evolutionary Origins and Diversification of the Mycorrhizal Mutualists.</title>
        <authorList>
            <consortium name="DOE Joint Genome Institute"/>
            <consortium name="Mycorrhizal Genomics Consortium"/>
            <person name="Kohler A."/>
            <person name="Kuo A."/>
            <person name="Nagy L.G."/>
            <person name="Floudas D."/>
            <person name="Copeland A."/>
            <person name="Barry K.W."/>
            <person name="Cichocki N."/>
            <person name="Veneault-Fourrey C."/>
            <person name="LaButti K."/>
            <person name="Lindquist E.A."/>
            <person name="Lipzen A."/>
            <person name="Lundell T."/>
            <person name="Morin E."/>
            <person name="Murat C."/>
            <person name="Riley R."/>
            <person name="Ohm R."/>
            <person name="Sun H."/>
            <person name="Tunlid A."/>
            <person name="Henrissat B."/>
            <person name="Grigoriev I.V."/>
            <person name="Hibbett D.S."/>
            <person name="Martin F."/>
        </authorList>
    </citation>
    <scope>NUCLEOTIDE SEQUENCE [LARGE SCALE GENOMIC DNA]</scope>
    <source>
        <strain evidence="3">MUT 4182</strain>
    </source>
</reference>
<protein>
    <submittedName>
        <fullName evidence="2">Uncharacterized protein</fullName>
    </submittedName>
</protein>
<feature type="region of interest" description="Disordered" evidence="1">
    <location>
        <begin position="372"/>
        <end position="404"/>
    </location>
</feature>
<feature type="region of interest" description="Disordered" evidence="1">
    <location>
        <begin position="664"/>
        <end position="694"/>
    </location>
</feature>
<evidence type="ECO:0000313" key="3">
    <source>
        <dbReference type="Proteomes" id="UP000054248"/>
    </source>
</evidence>
<accession>A0A0C3LNI6</accession>
<dbReference type="Proteomes" id="UP000054248">
    <property type="component" value="Unassembled WGS sequence"/>
</dbReference>
<evidence type="ECO:0000313" key="2">
    <source>
        <dbReference type="EMBL" id="KIO22927.1"/>
    </source>
</evidence>
<dbReference type="EMBL" id="KN823097">
    <property type="protein sequence ID" value="KIO22927.1"/>
    <property type="molecule type" value="Genomic_DNA"/>
</dbReference>
<reference evidence="2 3" key="1">
    <citation type="submission" date="2014-04" db="EMBL/GenBank/DDBJ databases">
        <authorList>
            <consortium name="DOE Joint Genome Institute"/>
            <person name="Kuo A."/>
            <person name="Girlanda M."/>
            <person name="Perotto S."/>
            <person name="Kohler A."/>
            <person name="Nagy L.G."/>
            <person name="Floudas D."/>
            <person name="Copeland A."/>
            <person name="Barry K.W."/>
            <person name="Cichocki N."/>
            <person name="Veneault-Fourrey C."/>
            <person name="LaButti K."/>
            <person name="Lindquist E.A."/>
            <person name="Lipzen A."/>
            <person name="Lundell T."/>
            <person name="Morin E."/>
            <person name="Murat C."/>
            <person name="Sun H."/>
            <person name="Tunlid A."/>
            <person name="Henrissat B."/>
            <person name="Grigoriev I.V."/>
            <person name="Hibbett D.S."/>
            <person name="Martin F."/>
            <person name="Nordberg H.P."/>
            <person name="Cantor M.N."/>
            <person name="Hua S.X."/>
        </authorList>
    </citation>
    <scope>NUCLEOTIDE SEQUENCE [LARGE SCALE GENOMIC DNA]</scope>
    <source>
        <strain evidence="2 3">MUT 4182</strain>
    </source>
</reference>
<keyword evidence="3" id="KW-1185">Reference proteome</keyword>
<organism evidence="2 3">
    <name type="scientific">Tulasnella calospora MUT 4182</name>
    <dbReference type="NCBI Taxonomy" id="1051891"/>
    <lineage>
        <taxon>Eukaryota</taxon>
        <taxon>Fungi</taxon>
        <taxon>Dikarya</taxon>
        <taxon>Basidiomycota</taxon>
        <taxon>Agaricomycotina</taxon>
        <taxon>Agaricomycetes</taxon>
        <taxon>Cantharellales</taxon>
        <taxon>Tulasnellaceae</taxon>
        <taxon>Tulasnella</taxon>
    </lineage>
</organism>
<feature type="compositionally biased region" description="Basic and acidic residues" evidence="1">
    <location>
        <begin position="664"/>
        <end position="677"/>
    </location>
</feature>
<dbReference type="OrthoDB" id="3223391at2759"/>
<dbReference type="InterPro" id="IPR027796">
    <property type="entry name" value="OTT_1508_deam-like"/>
</dbReference>
<sequence length="694" mass="79067">MSNRPDLSSRRSLRDLEREAGLLVDGNDLMIRSVSTILRWMQHTTDVPTGQPQERPERGHFLDRVALTFVPGTRPADVAAVIYWDKANSRLLVDAIPGEHGFDVVRNSPLLERGELASASDNDEATHLLRVDMYKFFYERGVDVISVDMHASRMQSLLYDVHHAKNARPDTKTARRNLRHYIYMYCACGIWQRLTARAPRFGHQIVHFFLAKNGDDLLLDKEAFDVKSRISPASHVLDQDETWLKELLCGFDQTATVEYKLEKAHVGNSKVVYHLVLNEDVLWNLYMFAAACIRHIRRSTLGIRTWIRIPQPGRKLSKKNRQGMEAMLDEMHSALYRLYKLLHHSPSFWRLVDLLGIISLEKLEDLKERSGFDGKGVANETRPPGSSSSTYAYASSTHSPSSPVDIISRRHGFKYKEHRHARLPEDYLVHTFSDIVRGWLQSITRWYHAVQDLSNNESIRAAVQHGFVVGTTTPASPHLPHRQRSLVSTLWSLRQPRKWSVEQARDAIKARATELVQAMELQTQEEAIAMDAKTGKAVPQLIHDRQLKALKILADFSEEAIQEWEEAFEGCVHCEGDLACRMYFDDRNICEELIGVSKRCCFCCDSALLAFYPHLKRVSSHGKVYHWAPPPGTPGFVKESVLFNLKVEFDRFVRCYLNPNEVDKSRSLTSDSSRESDLGSTCSSNPSSVVDSTA</sequence>
<name>A0A0C3LNI6_9AGAM</name>
<dbReference type="AlphaFoldDB" id="A0A0C3LNI6"/>
<dbReference type="HOGENOM" id="CLU_028631_0_0_1"/>
<evidence type="ECO:0000256" key="1">
    <source>
        <dbReference type="SAM" id="MobiDB-lite"/>
    </source>
</evidence>
<feature type="compositionally biased region" description="Low complexity" evidence="1">
    <location>
        <begin position="386"/>
        <end position="403"/>
    </location>
</feature>
<proteinExistence type="predicted"/>
<dbReference type="Pfam" id="PF14441">
    <property type="entry name" value="OTT_1508_deam"/>
    <property type="match status" value="1"/>
</dbReference>
<feature type="compositionally biased region" description="Polar residues" evidence="1">
    <location>
        <begin position="679"/>
        <end position="694"/>
    </location>
</feature>